<feature type="compositionally biased region" description="Basic and acidic residues" evidence="1">
    <location>
        <begin position="70"/>
        <end position="88"/>
    </location>
</feature>
<dbReference type="EMBL" id="RJVU01060758">
    <property type="protein sequence ID" value="ROJ44282.1"/>
    <property type="molecule type" value="Genomic_DNA"/>
</dbReference>
<protein>
    <submittedName>
        <fullName evidence="2">Uncharacterized protein</fullName>
    </submittedName>
</protein>
<accession>A0A3N0XVU8</accession>
<reference evidence="2 3" key="1">
    <citation type="submission" date="2018-10" db="EMBL/GenBank/DDBJ databases">
        <title>Genome assembly for a Yunnan-Guizhou Plateau 3E fish, Anabarilius grahami (Regan), and its evolutionary and genetic applications.</title>
        <authorList>
            <person name="Jiang W."/>
        </authorList>
    </citation>
    <scope>NUCLEOTIDE SEQUENCE [LARGE SCALE GENOMIC DNA]</scope>
    <source>
        <strain evidence="2">AG-KIZ</strain>
        <tissue evidence="2">Muscle</tissue>
    </source>
</reference>
<evidence type="ECO:0000256" key="1">
    <source>
        <dbReference type="SAM" id="MobiDB-lite"/>
    </source>
</evidence>
<sequence>MVALEKEYSEVFSACSVTLSRSQQLALESEGKPEIRQEVEVDGTPQSEESIIDLGNTLFSPLFGGLIEPADARRASSADEQEKGDAEKSSAPMAEVDTQLADQAMVLVADQVEAELVEESEVQLTERVEEEPAGGGGGATLWLKQLMF</sequence>
<dbReference type="Proteomes" id="UP000281406">
    <property type="component" value="Unassembled WGS sequence"/>
</dbReference>
<evidence type="ECO:0000313" key="2">
    <source>
        <dbReference type="EMBL" id="ROJ44282.1"/>
    </source>
</evidence>
<dbReference type="AlphaFoldDB" id="A0A3N0XVU8"/>
<comment type="caution">
    <text evidence="2">The sequence shown here is derived from an EMBL/GenBank/DDBJ whole genome shotgun (WGS) entry which is preliminary data.</text>
</comment>
<organism evidence="2 3">
    <name type="scientific">Anabarilius grahami</name>
    <name type="common">Kanglang fish</name>
    <name type="synonym">Barilius grahami</name>
    <dbReference type="NCBI Taxonomy" id="495550"/>
    <lineage>
        <taxon>Eukaryota</taxon>
        <taxon>Metazoa</taxon>
        <taxon>Chordata</taxon>
        <taxon>Craniata</taxon>
        <taxon>Vertebrata</taxon>
        <taxon>Euteleostomi</taxon>
        <taxon>Actinopterygii</taxon>
        <taxon>Neopterygii</taxon>
        <taxon>Teleostei</taxon>
        <taxon>Ostariophysi</taxon>
        <taxon>Cypriniformes</taxon>
        <taxon>Xenocyprididae</taxon>
        <taxon>Xenocypridinae</taxon>
        <taxon>Xenocypridinae incertae sedis</taxon>
        <taxon>Anabarilius</taxon>
    </lineage>
</organism>
<proteinExistence type="predicted"/>
<feature type="region of interest" description="Disordered" evidence="1">
    <location>
        <begin position="70"/>
        <end position="94"/>
    </location>
</feature>
<gene>
    <name evidence="2" type="ORF">DPX16_0587</name>
</gene>
<keyword evidence="3" id="KW-1185">Reference proteome</keyword>
<name>A0A3N0XVU8_ANAGA</name>
<evidence type="ECO:0000313" key="3">
    <source>
        <dbReference type="Proteomes" id="UP000281406"/>
    </source>
</evidence>